<dbReference type="STRING" id="1611254.A0A2G5UQE0"/>
<reference evidence="2" key="1">
    <citation type="submission" date="2017-10" db="EMBL/GenBank/DDBJ databases">
        <title>Rapid genome shrinkage in a self-fertile nematode reveals novel sperm competition proteins.</title>
        <authorList>
            <person name="Yin D."/>
            <person name="Schwarz E.M."/>
            <person name="Thomas C.G."/>
            <person name="Felde R.L."/>
            <person name="Korf I.F."/>
            <person name="Cutter A.D."/>
            <person name="Schartner C.M."/>
            <person name="Ralston E.J."/>
            <person name="Meyer B.J."/>
            <person name="Haag E.S."/>
        </authorList>
    </citation>
    <scope>NUCLEOTIDE SEQUENCE [LARGE SCALE GENOMIC DNA]</scope>
    <source>
        <strain evidence="2">JU1422</strain>
    </source>
</reference>
<evidence type="ECO:0000313" key="1">
    <source>
        <dbReference type="EMBL" id="PIC41476.1"/>
    </source>
</evidence>
<evidence type="ECO:0000313" key="2">
    <source>
        <dbReference type="Proteomes" id="UP000230233"/>
    </source>
</evidence>
<sequence length="71" mass="7549">MLCNRLRSYGADSNLIAGASSDQTIRIHHIGNQGALITIGGPFCHPGPVSSRNSLRLLEVRTCSTIVVSSK</sequence>
<comment type="caution">
    <text evidence="1">The sequence shown here is derived from an EMBL/GenBank/DDBJ whole genome shotgun (WGS) entry which is preliminary data.</text>
</comment>
<keyword evidence="2" id="KW-1185">Reference proteome</keyword>
<gene>
    <name evidence="1" type="primary">Cnig_chr_III.g8877</name>
    <name evidence="1" type="ORF">B9Z55_008877</name>
</gene>
<organism evidence="1 2">
    <name type="scientific">Caenorhabditis nigoni</name>
    <dbReference type="NCBI Taxonomy" id="1611254"/>
    <lineage>
        <taxon>Eukaryota</taxon>
        <taxon>Metazoa</taxon>
        <taxon>Ecdysozoa</taxon>
        <taxon>Nematoda</taxon>
        <taxon>Chromadorea</taxon>
        <taxon>Rhabditida</taxon>
        <taxon>Rhabditina</taxon>
        <taxon>Rhabditomorpha</taxon>
        <taxon>Rhabditoidea</taxon>
        <taxon>Rhabditidae</taxon>
        <taxon>Peloderinae</taxon>
        <taxon>Caenorhabditis</taxon>
    </lineage>
</organism>
<protein>
    <submittedName>
        <fullName evidence="1">Uncharacterized protein</fullName>
    </submittedName>
</protein>
<accession>A0A2G5UQE0</accession>
<dbReference type="OrthoDB" id="7318948at2759"/>
<proteinExistence type="predicted"/>
<dbReference type="Proteomes" id="UP000230233">
    <property type="component" value="Chromosome III"/>
</dbReference>
<dbReference type="AlphaFoldDB" id="A0A2G5UQE0"/>
<dbReference type="EMBL" id="PDUG01000003">
    <property type="protein sequence ID" value="PIC41476.1"/>
    <property type="molecule type" value="Genomic_DNA"/>
</dbReference>
<name>A0A2G5UQE0_9PELO</name>